<sequence>MPFHNIQDPTLVRALIHLNELRQGTALEPNGRLLDQAGLKLRSDSSLYQNGELILNEFSPIILDIVRSDSTTRDAKNASIQMLDSILDHFTFDQILSKFNMNLLIEGLSTDKSELRILITQIISKARPADIVANTSIVVTLFRLLANEDSSIGLVNSIQQCILILAANGELVRRRILSDEVTNVLLQMKQNSKVAPRLYDLIVELLPIIPDIPERLYLVTFDQFENDDDLLLNSLIISFYSNILQSAMVDARMKPIVDSISEQIDYITRVYIDKSFKTELRSFFNLEPVIFLCKLSQIAPQKFASMDSKYHILDYAIDRYTGKDDDTSIYLLANVEPRFLETKDSFLQGFELKGKTTPIYNNLIKDQLLLESKLPVTSSQIAQLEVSDFLEVIRALSSTDFGIYKLVNTWSSLIVKLLSITDITSPDVWQAKLSILDSLYQARSSLGVWSPKIVDAFSLMKNGRALTSEASVMDTTM</sequence>
<evidence type="ECO:0000259" key="1">
    <source>
        <dbReference type="Pfam" id="PF18795"/>
    </source>
</evidence>
<feature type="domain" description="DNA mismatch repair protein HSM3 N-terminal" evidence="1">
    <location>
        <begin position="17"/>
        <end position="245"/>
    </location>
</feature>
<accession>A0A875S1H5</accession>
<dbReference type="OrthoDB" id="4074002at2759"/>
<dbReference type="Pfam" id="PF18795">
    <property type="entry name" value="HSM3_N"/>
    <property type="match status" value="1"/>
</dbReference>
<protein>
    <recommendedName>
        <fullName evidence="1">DNA mismatch repair protein HSM3 N-terminal domain-containing protein</fullName>
    </recommendedName>
</protein>
<keyword evidence="3" id="KW-1185">Reference proteome</keyword>
<reference evidence="2" key="1">
    <citation type="submission" date="2020-10" db="EMBL/GenBank/DDBJ databases">
        <authorList>
            <person name="Roach M.J.R."/>
        </authorList>
    </citation>
    <scope>NUCLEOTIDE SEQUENCE</scope>
    <source>
        <strain evidence="2">CBS 1945</strain>
    </source>
</reference>
<dbReference type="RefSeq" id="XP_038776819.1">
    <property type="nucleotide sequence ID" value="XM_038920891.1"/>
</dbReference>
<dbReference type="Proteomes" id="UP000662931">
    <property type="component" value="Chromosome 1"/>
</dbReference>
<dbReference type="Gene3D" id="1.25.10.50">
    <property type="match status" value="1"/>
</dbReference>
<dbReference type="EMBL" id="CP064812">
    <property type="protein sequence ID" value="QPG73254.1"/>
    <property type="molecule type" value="Genomic_DNA"/>
</dbReference>
<dbReference type="GeneID" id="62193963"/>
<dbReference type="InterPro" id="IPR041335">
    <property type="entry name" value="HSM3_N"/>
</dbReference>
<dbReference type="Gene3D" id="1.25.40.580">
    <property type="match status" value="1"/>
</dbReference>
<evidence type="ECO:0000313" key="2">
    <source>
        <dbReference type="EMBL" id="QPG73254.1"/>
    </source>
</evidence>
<evidence type="ECO:0000313" key="3">
    <source>
        <dbReference type="Proteomes" id="UP000662931"/>
    </source>
</evidence>
<proteinExistence type="predicted"/>
<dbReference type="KEGG" id="bnn:FOA43_000562"/>
<name>A0A875S1H5_EENNA</name>
<gene>
    <name evidence="2" type="ORF">FOA43_000562</name>
</gene>
<dbReference type="AlphaFoldDB" id="A0A875S1H5"/>
<organism evidence="2 3">
    <name type="scientific">Eeniella nana</name>
    <name type="common">Yeast</name>
    <name type="synonym">Brettanomyces nanus</name>
    <dbReference type="NCBI Taxonomy" id="13502"/>
    <lineage>
        <taxon>Eukaryota</taxon>
        <taxon>Fungi</taxon>
        <taxon>Dikarya</taxon>
        <taxon>Ascomycota</taxon>
        <taxon>Saccharomycotina</taxon>
        <taxon>Pichiomycetes</taxon>
        <taxon>Pichiales</taxon>
        <taxon>Pichiaceae</taxon>
        <taxon>Brettanomyces</taxon>
    </lineage>
</organism>